<gene>
    <name evidence="2" type="ORF">GCM10007895_02470</name>
</gene>
<name>A0AA37RTA5_9GAMM</name>
<keyword evidence="3" id="KW-1185">Reference proteome</keyword>
<accession>A0AA37RTA5</accession>
<reference evidence="2" key="1">
    <citation type="journal article" date="2014" name="Int. J. Syst. Evol. Microbiol.">
        <title>Complete genome sequence of Corynebacterium casei LMG S-19264T (=DSM 44701T), isolated from a smear-ripened cheese.</title>
        <authorList>
            <consortium name="US DOE Joint Genome Institute (JGI-PGF)"/>
            <person name="Walter F."/>
            <person name="Albersmeier A."/>
            <person name="Kalinowski J."/>
            <person name="Ruckert C."/>
        </authorList>
    </citation>
    <scope>NUCLEOTIDE SEQUENCE</scope>
    <source>
        <strain evidence="2">NBRC 101628</strain>
    </source>
</reference>
<evidence type="ECO:0000313" key="2">
    <source>
        <dbReference type="EMBL" id="GLP94941.1"/>
    </source>
</evidence>
<feature type="chain" id="PRO_5041357618" evidence="1">
    <location>
        <begin position="18"/>
        <end position="143"/>
    </location>
</feature>
<proteinExistence type="predicted"/>
<keyword evidence="1" id="KW-0732">Signal</keyword>
<organism evidence="2 3">
    <name type="scientific">Paraferrimonas sedimenticola</name>
    <dbReference type="NCBI Taxonomy" id="375674"/>
    <lineage>
        <taxon>Bacteria</taxon>
        <taxon>Pseudomonadati</taxon>
        <taxon>Pseudomonadota</taxon>
        <taxon>Gammaproteobacteria</taxon>
        <taxon>Alteromonadales</taxon>
        <taxon>Ferrimonadaceae</taxon>
        <taxon>Paraferrimonas</taxon>
    </lineage>
</organism>
<evidence type="ECO:0000313" key="3">
    <source>
        <dbReference type="Proteomes" id="UP001161422"/>
    </source>
</evidence>
<dbReference type="EMBL" id="BSNC01000001">
    <property type="protein sequence ID" value="GLP94941.1"/>
    <property type="molecule type" value="Genomic_DNA"/>
</dbReference>
<dbReference type="AlphaFoldDB" id="A0AA37RTA5"/>
<dbReference type="Proteomes" id="UP001161422">
    <property type="component" value="Unassembled WGS sequence"/>
</dbReference>
<feature type="signal peptide" evidence="1">
    <location>
        <begin position="1"/>
        <end position="17"/>
    </location>
</feature>
<evidence type="ECO:0000256" key="1">
    <source>
        <dbReference type="SAM" id="SignalP"/>
    </source>
</evidence>
<reference evidence="2" key="2">
    <citation type="submission" date="2023-01" db="EMBL/GenBank/DDBJ databases">
        <title>Draft genome sequence of Paraferrimonas sedimenticola strain NBRC 101628.</title>
        <authorList>
            <person name="Sun Q."/>
            <person name="Mori K."/>
        </authorList>
    </citation>
    <scope>NUCLEOTIDE SEQUENCE</scope>
    <source>
        <strain evidence="2">NBRC 101628</strain>
    </source>
</reference>
<comment type="caution">
    <text evidence="2">The sequence shown here is derived from an EMBL/GenBank/DDBJ whole genome shotgun (WGS) entry which is preliminary data.</text>
</comment>
<sequence length="143" mass="15989">MKILALIVSLIPLYASSSSCLDTEALAKDLEGNPRFEDSSSVNEWFEVKHANVDGIHVLVFTYPAQLDGAHVENTALILQEEETMDTALVVNVKQEKDLARNLVEAGVYLGRENFNKAWVEISYEGCGNSHLFQLSNFDINWN</sequence>
<protein>
    <submittedName>
        <fullName evidence="2">Uncharacterized protein</fullName>
    </submittedName>
</protein>
<dbReference type="RefSeq" id="WP_095506302.1">
    <property type="nucleotide sequence ID" value="NZ_BSNC01000001.1"/>
</dbReference>
<dbReference type="PROSITE" id="PS51257">
    <property type="entry name" value="PROKAR_LIPOPROTEIN"/>
    <property type="match status" value="1"/>
</dbReference>